<dbReference type="InterPro" id="IPR052018">
    <property type="entry name" value="PHP_domain"/>
</dbReference>
<keyword evidence="2" id="KW-1185">Reference proteome</keyword>
<dbReference type="PANTHER" id="PTHR42924:SF3">
    <property type="entry name" value="POLYMERASE_HISTIDINOL PHOSPHATASE N-TERMINAL DOMAIN-CONTAINING PROTEIN"/>
    <property type="match status" value="1"/>
</dbReference>
<dbReference type="RefSeq" id="WP_050725043.1">
    <property type="nucleotide sequence ID" value="NZ_CP012332.1"/>
</dbReference>
<dbReference type="Gene3D" id="3.20.20.140">
    <property type="entry name" value="Metal-dependent hydrolases"/>
    <property type="match status" value="1"/>
</dbReference>
<sequence length="364" mass="38161">MNKCRLQTALLASLAAVVLAVAAFGLLVGAIALAPFPAMEASPGPSVRGFFHVHAEKSHDGFGTLDEAVRAAASLGGRFLVLTEHNVLRPDQPVVVDGVLVVPGIEISSDNGHVAAIGLRRDPDEQGTAVLDAIAREGGAAILAHPVNLKRSWSDPSPDGFAGFEALSLDSALRTALAGSWLRLGLAGAALLGDHWKAAALLVDRPDEALARYDELTTQRPVAMLCGTDAHGFPPYLTSFAGLALHVELADSEREAWGRNAAADSEAVVAAVRDARTFCSVPALGDAGSFAFRDSATEVVAEVGVPEARLVLLRDGQVFAEGRGGRLAVPAEPGVWRAEVYVRPGFPYAGDRLWIATSAHRLPR</sequence>
<proteinExistence type="predicted"/>
<dbReference type="OrthoDB" id="9801679at2"/>
<dbReference type="EMBL" id="CP012332">
    <property type="protein sequence ID" value="AKU90615.1"/>
    <property type="molecule type" value="Genomic_DNA"/>
</dbReference>
<dbReference type="KEGG" id="vin:AKJ08_1002"/>
<dbReference type="GO" id="GO:0035312">
    <property type="term" value="F:5'-3' DNA exonuclease activity"/>
    <property type="evidence" value="ECO:0007669"/>
    <property type="project" value="TreeGrafter"/>
</dbReference>
<reference evidence="1 2" key="1">
    <citation type="submission" date="2015-08" db="EMBL/GenBank/DDBJ databases">
        <authorList>
            <person name="Babu N.S."/>
            <person name="Beckwith C.J."/>
            <person name="Beseler K.G."/>
            <person name="Brison A."/>
            <person name="Carone J.V."/>
            <person name="Caskin T.P."/>
            <person name="Diamond M."/>
            <person name="Durham M.E."/>
            <person name="Foxe J.M."/>
            <person name="Go M."/>
            <person name="Henderson B.A."/>
            <person name="Jones I.B."/>
            <person name="McGettigan J.A."/>
            <person name="Micheletti S.J."/>
            <person name="Nasrallah M.E."/>
            <person name="Ortiz D."/>
            <person name="Piller C.R."/>
            <person name="Privatt S.R."/>
            <person name="Schneider S.L."/>
            <person name="Sharp S."/>
            <person name="Smith T.C."/>
            <person name="Stanton J.D."/>
            <person name="Ullery H.E."/>
            <person name="Wilson R.J."/>
            <person name="Serrano M.G."/>
            <person name="Buck G."/>
            <person name="Lee V."/>
            <person name="Wang Y."/>
            <person name="Carvalho R."/>
            <person name="Voegtly L."/>
            <person name="Shi R."/>
            <person name="Duckworth R."/>
            <person name="Johnson A."/>
            <person name="Loviza R."/>
            <person name="Walstead R."/>
            <person name="Shah Z."/>
            <person name="Kiflezghi M."/>
            <person name="Wade K."/>
            <person name="Ball S.L."/>
            <person name="Bradley K.W."/>
            <person name="Asai D.J."/>
            <person name="Bowman C.A."/>
            <person name="Russell D.A."/>
            <person name="Pope W.H."/>
            <person name="Jacobs-Sera D."/>
            <person name="Hendrix R.W."/>
            <person name="Hatfull G.F."/>
        </authorList>
    </citation>
    <scope>NUCLEOTIDE SEQUENCE [LARGE SCALE GENOMIC DNA]</scope>
    <source>
        <strain evidence="1 2">DSM 27710</strain>
    </source>
</reference>
<evidence type="ECO:0000313" key="2">
    <source>
        <dbReference type="Proteomes" id="UP000055590"/>
    </source>
</evidence>
<dbReference type="STRING" id="1391653.AKJ08_1002"/>
<dbReference type="PANTHER" id="PTHR42924">
    <property type="entry name" value="EXONUCLEASE"/>
    <property type="match status" value="1"/>
</dbReference>
<organism evidence="1 2">
    <name type="scientific">Vulgatibacter incomptus</name>
    <dbReference type="NCBI Taxonomy" id="1391653"/>
    <lineage>
        <taxon>Bacteria</taxon>
        <taxon>Pseudomonadati</taxon>
        <taxon>Myxococcota</taxon>
        <taxon>Myxococcia</taxon>
        <taxon>Myxococcales</taxon>
        <taxon>Cystobacterineae</taxon>
        <taxon>Vulgatibacteraceae</taxon>
        <taxon>Vulgatibacter</taxon>
    </lineage>
</organism>
<dbReference type="SUPFAM" id="SSF89550">
    <property type="entry name" value="PHP domain-like"/>
    <property type="match status" value="1"/>
</dbReference>
<evidence type="ECO:0000313" key="1">
    <source>
        <dbReference type="EMBL" id="AKU90615.1"/>
    </source>
</evidence>
<accession>A0A0K1PAR5</accession>
<dbReference type="Proteomes" id="UP000055590">
    <property type="component" value="Chromosome"/>
</dbReference>
<name>A0A0K1PAR5_9BACT</name>
<dbReference type="GO" id="GO:0004534">
    <property type="term" value="F:5'-3' RNA exonuclease activity"/>
    <property type="evidence" value="ECO:0007669"/>
    <property type="project" value="TreeGrafter"/>
</dbReference>
<dbReference type="InterPro" id="IPR016195">
    <property type="entry name" value="Pol/histidinol_Pase-like"/>
</dbReference>
<dbReference type="AlphaFoldDB" id="A0A0K1PAR5"/>
<protein>
    <submittedName>
        <fullName evidence="1">PHP domain protein</fullName>
    </submittedName>
</protein>
<gene>
    <name evidence="1" type="ORF">AKJ08_1002</name>
</gene>